<evidence type="ECO:0000313" key="3">
    <source>
        <dbReference type="EMBL" id="MTG99240.1"/>
    </source>
</evidence>
<dbReference type="OrthoDB" id="8440781at2"/>
<gene>
    <name evidence="3" type="ORF">GJV76_14075</name>
</gene>
<dbReference type="Gene3D" id="2.60.40.10">
    <property type="entry name" value="Immunoglobulins"/>
    <property type="match status" value="1"/>
</dbReference>
<reference evidence="3 4" key="1">
    <citation type="submission" date="2019-11" db="EMBL/GenBank/DDBJ databases">
        <title>Genome of Strain BIT-d1.</title>
        <authorList>
            <person name="Yang Y."/>
        </authorList>
    </citation>
    <scope>NUCLEOTIDE SEQUENCE [LARGE SCALE GENOMIC DNA]</scope>
    <source>
        <strain evidence="3 4">BIT-d1</strain>
    </source>
</reference>
<keyword evidence="4" id="KW-1185">Reference proteome</keyword>
<feature type="chain" id="PRO_5026025903" description="BACON domain-containing protein" evidence="1">
    <location>
        <begin position="28"/>
        <end position="563"/>
    </location>
</feature>
<sequence>MKKGIKQLILPWIVAVFSLFVVSCSQDDSMGGFDVDTPDLKIDQTQFSVDKNSGEIQVNIQANLPWRLQANQSWVTPSVEQGEKGSHTVKLAYTRNTSLEARVAEVVVWISDQSKQTIELVQGQATLEDTYNNYYVSEQGSGDGSSWQEATSLSKALELAVNQNDVIHIEMGEYHPDANALIDSEQKKDYTFLIQANIKLIGGYPKNATKESKPSVENKTILSGSDSSVHVVSVIAPKVNGLQVVLENLTITKGLGDQASSKVNINGFDLPRDHGAGLIVMQSNLVLEHCEVVYNNSGRHAAGIYIAQDSNVVVNHSKVNHNTGSNANSNAGGIFVSASKLHMNFSEVSFNQAGGVSGGIQSLNYAEVNLVNTIVSNNKARANGGGFYHRGGSKSVIVNSYFYNNQVTDGPGGAISNHDATSMHMISSTIYANSSSKDFSGVNNQNGNSIYMYNSLLFDNYSANGNIQVNPQGELVISKSAVVNKVYDQKGGQVALFEALDLNTTDPLKVRPASQKSPIANFGFELAELTELKQSLQIDTQAIELDLDNQSRDGKKSIGAFAL</sequence>
<dbReference type="InterPro" id="IPR024361">
    <property type="entry name" value="BACON"/>
</dbReference>
<dbReference type="RefSeq" id="WP_155093239.1">
    <property type="nucleotide sequence ID" value="NZ_WMJX01000053.1"/>
</dbReference>
<keyword evidence="1" id="KW-0732">Signal</keyword>
<dbReference type="Pfam" id="PF19190">
    <property type="entry name" value="BACON_2"/>
    <property type="match status" value="1"/>
</dbReference>
<evidence type="ECO:0000259" key="2">
    <source>
        <dbReference type="Pfam" id="PF19190"/>
    </source>
</evidence>
<dbReference type="AlphaFoldDB" id="A0A6I3LPI6"/>
<dbReference type="InterPro" id="IPR011050">
    <property type="entry name" value="Pectin_lyase_fold/virulence"/>
</dbReference>
<proteinExistence type="predicted"/>
<evidence type="ECO:0000313" key="4">
    <source>
        <dbReference type="Proteomes" id="UP000438760"/>
    </source>
</evidence>
<protein>
    <recommendedName>
        <fullName evidence="2">BACON domain-containing protein</fullName>
    </recommendedName>
</protein>
<comment type="caution">
    <text evidence="3">The sequence shown here is derived from an EMBL/GenBank/DDBJ whole genome shotgun (WGS) entry which is preliminary data.</text>
</comment>
<dbReference type="CDD" id="cd14948">
    <property type="entry name" value="BACON"/>
    <property type="match status" value="1"/>
</dbReference>
<name>A0A6I3LPI6_9FLAO</name>
<dbReference type="Proteomes" id="UP000438760">
    <property type="component" value="Unassembled WGS sequence"/>
</dbReference>
<evidence type="ECO:0000256" key="1">
    <source>
        <dbReference type="SAM" id="SignalP"/>
    </source>
</evidence>
<feature type="domain" description="BACON" evidence="2">
    <location>
        <begin position="40"/>
        <end position="124"/>
    </location>
</feature>
<dbReference type="SUPFAM" id="SSF51126">
    <property type="entry name" value="Pectin lyase-like"/>
    <property type="match status" value="1"/>
</dbReference>
<dbReference type="InterPro" id="IPR013783">
    <property type="entry name" value="Ig-like_fold"/>
</dbReference>
<dbReference type="PROSITE" id="PS51257">
    <property type="entry name" value="PROKAR_LIPOPROTEIN"/>
    <property type="match status" value="1"/>
</dbReference>
<accession>A0A6I3LPI6</accession>
<dbReference type="EMBL" id="WMJX01000053">
    <property type="protein sequence ID" value="MTG99240.1"/>
    <property type="molecule type" value="Genomic_DNA"/>
</dbReference>
<organism evidence="3 4">
    <name type="scientific">Myroides albus</name>
    <dbReference type="NCBI Taxonomy" id="2562892"/>
    <lineage>
        <taxon>Bacteria</taxon>
        <taxon>Pseudomonadati</taxon>
        <taxon>Bacteroidota</taxon>
        <taxon>Flavobacteriia</taxon>
        <taxon>Flavobacteriales</taxon>
        <taxon>Flavobacteriaceae</taxon>
        <taxon>Myroides</taxon>
    </lineage>
</organism>
<feature type="signal peptide" evidence="1">
    <location>
        <begin position="1"/>
        <end position="27"/>
    </location>
</feature>